<protein>
    <recommendedName>
        <fullName evidence="3">Chromosome segregation protein ScpA</fullName>
    </recommendedName>
</protein>
<feature type="non-terminal residue" evidence="2">
    <location>
        <position position="355"/>
    </location>
</feature>
<dbReference type="Pfam" id="PF02616">
    <property type="entry name" value="SMC_ScpA"/>
    <property type="match status" value="1"/>
</dbReference>
<gene>
    <name evidence="2" type="ORF">METZ01_LOCUS195276</name>
</gene>
<name>A0A382DWF6_9ZZZZ</name>
<evidence type="ECO:0000256" key="1">
    <source>
        <dbReference type="SAM" id="MobiDB-lite"/>
    </source>
</evidence>
<dbReference type="HAMAP" id="MF_01805">
    <property type="entry name" value="ScpA"/>
    <property type="match status" value="1"/>
</dbReference>
<dbReference type="Gene3D" id="1.10.10.580">
    <property type="entry name" value="Structural maintenance of chromosome 1. Chain E"/>
    <property type="match status" value="1"/>
</dbReference>
<sequence>MRYQFEVFEGPLDLLLHLVRKEEVDIYEVDMVRLANQFCEYIDLMKRFDLELAGEFIVMASTLMYIKSKELLPVDLQVLSEEDEEEDPRWDLIRQLVEYKKFKDAADDFRRMAWEREQSFERQGAKPKVPTLPPQAAREASIFDLIGAVNQVLKRFDETEKQRAANRGEIVADQWSVTEKIALILEILENRESIRFIELFESAGSRFEVIATFLAVLELAKLRQLIAIQGERFGEIELAKRPPEEESESGETAEPESVGFTAGHSEVETTEATREGKPTVAKTASLEVEVDPSEALTMEVGELAHKANEPLTFAPPDETEEEPYDDPNLRELPLATDTGLGQAKRLAKRSRPKPW</sequence>
<reference evidence="2" key="1">
    <citation type="submission" date="2018-05" db="EMBL/GenBank/DDBJ databases">
        <authorList>
            <person name="Lanie J.A."/>
            <person name="Ng W.-L."/>
            <person name="Kazmierczak K.M."/>
            <person name="Andrzejewski T.M."/>
            <person name="Davidsen T.M."/>
            <person name="Wayne K.J."/>
            <person name="Tettelin H."/>
            <person name="Glass J.I."/>
            <person name="Rusch D."/>
            <person name="Podicherti R."/>
            <person name="Tsui H.-C.T."/>
            <person name="Winkler M.E."/>
        </authorList>
    </citation>
    <scope>NUCLEOTIDE SEQUENCE</scope>
</reference>
<feature type="compositionally biased region" description="Acidic residues" evidence="1">
    <location>
        <begin position="245"/>
        <end position="254"/>
    </location>
</feature>
<dbReference type="InterPro" id="IPR023093">
    <property type="entry name" value="ScpA-like_C"/>
</dbReference>
<feature type="compositionally biased region" description="Basic and acidic residues" evidence="1">
    <location>
        <begin position="265"/>
        <end position="277"/>
    </location>
</feature>
<dbReference type="PANTHER" id="PTHR33969">
    <property type="entry name" value="SEGREGATION AND CONDENSATION PROTEIN A"/>
    <property type="match status" value="1"/>
</dbReference>
<feature type="region of interest" description="Disordered" evidence="1">
    <location>
        <begin position="237"/>
        <end position="355"/>
    </location>
</feature>
<accession>A0A382DWF6</accession>
<dbReference type="InterPro" id="IPR003768">
    <property type="entry name" value="ScpA"/>
</dbReference>
<organism evidence="2">
    <name type="scientific">marine metagenome</name>
    <dbReference type="NCBI Taxonomy" id="408172"/>
    <lineage>
        <taxon>unclassified sequences</taxon>
        <taxon>metagenomes</taxon>
        <taxon>ecological metagenomes</taxon>
    </lineage>
</organism>
<dbReference type="AlphaFoldDB" id="A0A382DWF6"/>
<dbReference type="EMBL" id="UINC01041316">
    <property type="protein sequence ID" value="SVB42422.1"/>
    <property type="molecule type" value="Genomic_DNA"/>
</dbReference>
<dbReference type="PANTHER" id="PTHR33969:SF2">
    <property type="entry name" value="SEGREGATION AND CONDENSATION PROTEIN A"/>
    <property type="match status" value="1"/>
</dbReference>
<proteinExistence type="inferred from homology"/>
<evidence type="ECO:0000313" key="2">
    <source>
        <dbReference type="EMBL" id="SVB42422.1"/>
    </source>
</evidence>
<feature type="compositionally biased region" description="Basic residues" evidence="1">
    <location>
        <begin position="345"/>
        <end position="355"/>
    </location>
</feature>
<evidence type="ECO:0008006" key="3">
    <source>
        <dbReference type="Google" id="ProtNLM"/>
    </source>
</evidence>
<dbReference type="Gene3D" id="6.10.250.2410">
    <property type="match status" value="1"/>
</dbReference>